<feature type="binding site" evidence="5">
    <location>
        <begin position="33"/>
        <end position="40"/>
    </location>
    <ligand>
        <name>ATP</name>
        <dbReference type="ChEBI" id="CHEBI:30616"/>
    </ligand>
</feature>
<name>A0A074TFZ0_9RHOB</name>
<dbReference type="GO" id="GO:0003677">
    <property type="term" value="F:DNA binding"/>
    <property type="evidence" value="ECO:0007669"/>
    <property type="project" value="InterPro"/>
</dbReference>
<evidence type="ECO:0000256" key="2">
    <source>
        <dbReference type="ARBA" id="ARBA00022801"/>
    </source>
</evidence>
<keyword evidence="8" id="KW-1185">Reference proteome</keyword>
<feature type="domain" description="UvrD-like helicase ATP-binding" evidence="6">
    <location>
        <begin position="12"/>
        <end position="283"/>
    </location>
</feature>
<dbReference type="GO" id="GO:0000724">
    <property type="term" value="P:double-strand break repair via homologous recombination"/>
    <property type="evidence" value="ECO:0007669"/>
    <property type="project" value="TreeGrafter"/>
</dbReference>
<dbReference type="Pfam" id="PF13245">
    <property type="entry name" value="AAA_19"/>
    <property type="match status" value="1"/>
</dbReference>
<evidence type="ECO:0000256" key="3">
    <source>
        <dbReference type="ARBA" id="ARBA00022806"/>
    </source>
</evidence>
<dbReference type="PROSITE" id="PS51198">
    <property type="entry name" value="UVRD_HELICASE_ATP_BIND"/>
    <property type="match status" value="1"/>
</dbReference>
<proteinExistence type="predicted"/>
<dbReference type="OrthoDB" id="384988at2"/>
<dbReference type="SUPFAM" id="SSF52540">
    <property type="entry name" value="P-loop containing nucleoside triphosphate hydrolases"/>
    <property type="match status" value="1"/>
</dbReference>
<dbReference type="InterPro" id="IPR000212">
    <property type="entry name" value="DNA_helicase_UvrD/REP"/>
</dbReference>
<keyword evidence="2 5" id="KW-0378">Hydrolase</keyword>
<dbReference type="AlphaFoldDB" id="A0A074TFZ0"/>
<evidence type="ECO:0000313" key="8">
    <source>
        <dbReference type="Proteomes" id="UP000027725"/>
    </source>
</evidence>
<keyword evidence="4 5" id="KW-0067">ATP-binding</keyword>
<reference evidence="7 8" key="1">
    <citation type="submission" date="2014-03" db="EMBL/GenBank/DDBJ databases">
        <title>The draft genome sequence of Thioclava dalianensis DLFJ1-1.</title>
        <authorList>
            <person name="Lai Q."/>
            <person name="Shao Z."/>
        </authorList>
    </citation>
    <scope>NUCLEOTIDE SEQUENCE [LARGE SCALE GENOMIC DNA]</scope>
    <source>
        <strain evidence="7 8">DLFJ1-1</strain>
    </source>
</reference>
<dbReference type="GO" id="GO:0043138">
    <property type="term" value="F:3'-5' DNA helicase activity"/>
    <property type="evidence" value="ECO:0007669"/>
    <property type="project" value="TreeGrafter"/>
</dbReference>
<dbReference type="RefSeq" id="WP_038069781.1">
    <property type="nucleotide sequence ID" value="NZ_FOVB01000010.1"/>
</dbReference>
<organism evidence="7 8">
    <name type="scientific">Thioclava dalianensis</name>
    <dbReference type="NCBI Taxonomy" id="1185766"/>
    <lineage>
        <taxon>Bacteria</taxon>
        <taxon>Pseudomonadati</taxon>
        <taxon>Pseudomonadota</taxon>
        <taxon>Alphaproteobacteria</taxon>
        <taxon>Rhodobacterales</taxon>
        <taxon>Paracoccaceae</taxon>
        <taxon>Thioclava</taxon>
    </lineage>
</organism>
<sequence length="657" mass="72710">MTDVTDATRDAGADATIRACLSLGQPRSFFLFAGAGSGKTRSLKEALEGLDTQTLTTLRKHSRKIAVITYTNAAADEITRRVKADPVFQVQTIHSFAWSLIEGRTADIRGWLESNLRTEIAEIQAAHAKGRVGTDAHDKREKKMASKTKRLERLAEIRAFTYAPEGDNFGRDALQHTEVIALAAHFLTESETFQNIVLARYPFILIDESQDTMKPLMEALLTFEARHRGRIALGLLGDTMQRIYTDGLRDLDQRVGDFSQPAKQMNHRSRKRIVDLANSIRRDDDGRQQRAREDKPGGTVRVFLAPSEGTDRGAFEAFACADMARITGDPAWQNAEAIKTLTIERHMAAARLGFSELFEPLSKPDKLKDGFRDGTLPAMRLFTHRVLPLVTAQRNGDAFAAMAVLRDGSPLVDKRGIRTGRGGQASGLDAARAGVAALMTLFKDEPDPSCADVLAVVAEHRLFPIPDQLRPCLPDDNPAAEDMADILAELDPLFDELDLTTPEDTPPTEPTITEAWTQALDAPFSQVARYLAYVEDRSPFGTHQGVKGLEFPRVMVIADDVHTRFKGLASYETLFGVKPLGPTAQKKADNGEETTIERTRRLLYVTCTRAEESLALVLYSEAPDTIRRFLISNQWMAEDEVVMAAADGTFQEAAQQR</sequence>
<keyword evidence="3 5" id="KW-0347">Helicase</keyword>
<dbReference type="eggNOG" id="COG0210">
    <property type="taxonomic scope" value="Bacteria"/>
</dbReference>
<dbReference type="STRING" id="1185766.SAMN05216224_11023"/>
<dbReference type="InterPro" id="IPR014016">
    <property type="entry name" value="UvrD-like_ATP-bd"/>
</dbReference>
<keyword evidence="1 5" id="KW-0547">Nucleotide-binding</keyword>
<evidence type="ECO:0000256" key="1">
    <source>
        <dbReference type="ARBA" id="ARBA00022741"/>
    </source>
</evidence>
<accession>A0A074TFZ0</accession>
<dbReference type="GO" id="GO:0016787">
    <property type="term" value="F:hydrolase activity"/>
    <property type="evidence" value="ECO:0007669"/>
    <property type="project" value="UniProtKB-UniRule"/>
</dbReference>
<dbReference type="PANTHER" id="PTHR11070">
    <property type="entry name" value="UVRD / RECB / PCRA DNA HELICASE FAMILY MEMBER"/>
    <property type="match status" value="1"/>
</dbReference>
<evidence type="ECO:0000313" key="7">
    <source>
        <dbReference type="EMBL" id="KEP67968.1"/>
    </source>
</evidence>
<dbReference type="GO" id="GO:0031297">
    <property type="term" value="P:replication fork processing"/>
    <property type="evidence" value="ECO:0007669"/>
    <property type="project" value="TreeGrafter"/>
</dbReference>
<comment type="caution">
    <text evidence="7">The sequence shown here is derived from an EMBL/GenBank/DDBJ whole genome shotgun (WGS) entry which is preliminary data.</text>
</comment>
<dbReference type="Proteomes" id="UP000027725">
    <property type="component" value="Unassembled WGS sequence"/>
</dbReference>
<dbReference type="PANTHER" id="PTHR11070:SF30">
    <property type="entry name" value="F-BOX DNA HELICASE 1"/>
    <property type="match status" value="1"/>
</dbReference>
<evidence type="ECO:0000256" key="5">
    <source>
        <dbReference type="PROSITE-ProRule" id="PRU00560"/>
    </source>
</evidence>
<dbReference type="Gene3D" id="3.40.50.300">
    <property type="entry name" value="P-loop containing nucleotide triphosphate hydrolases"/>
    <property type="match status" value="2"/>
</dbReference>
<evidence type="ECO:0000256" key="4">
    <source>
        <dbReference type="ARBA" id="ARBA00022840"/>
    </source>
</evidence>
<dbReference type="EMBL" id="JHEH01000054">
    <property type="protein sequence ID" value="KEP67968.1"/>
    <property type="molecule type" value="Genomic_DNA"/>
</dbReference>
<gene>
    <name evidence="7" type="ORF">DL1_16910</name>
</gene>
<dbReference type="GO" id="GO:0005524">
    <property type="term" value="F:ATP binding"/>
    <property type="evidence" value="ECO:0007669"/>
    <property type="project" value="UniProtKB-UniRule"/>
</dbReference>
<protein>
    <submittedName>
        <fullName evidence="7">Fis family transcriptional regulator</fullName>
    </submittedName>
</protein>
<evidence type="ECO:0000259" key="6">
    <source>
        <dbReference type="PROSITE" id="PS51198"/>
    </source>
</evidence>
<dbReference type="InterPro" id="IPR027417">
    <property type="entry name" value="P-loop_NTPase"/>
</dbReference>